<dbReference type="InterPro" id="IPR058624">
    <property type="entry name" value="MdtA-like_HH"/>
</dbReference>
<dbReference type="Pfam" id="PF25876">
    <property type="entry name" value="HH_MFP_RND"/>
    <property type="match status" value="1"/>
</dbReference>
<comment type="subcellular location">
    <subcellularLocation>
        <location evidence="1">Membrane</location>
        <topology evidence="1">Single-pass membrane protein</topology>
    </subcellularLocation>
</comment>
<dbReference type="Pfam" id="PF25917">
    <property type="entry name" value="BSH_RND"/>
    <property type="match status" value="1"/>
</dbReference>
<evidence type="ECO:0000313" key="11">
    <source>
        <dbReference type="EMBL" id="SQB39586.1"/>
    </source>
</evidence>
<evidence type="ECO:0000256" key="4">
    <source>
        <dbReference type="ARBA" id="ARBA00022989"/>
    </source>
</evidence>
<name>A0A2X2WEB8_CITKO</name>
<feature type="transmembrane region" description="Helical" evidence="7">
    <location>
        <begin position="359"/>
        <end position="375"/>
    </location>
</feature>
<feature type="coiled-coil region" evidence="6">
    <location>
        <begin position="82"/>
        <end position="155"/>
    </location>
</feature>
<feature type="transmembrane region" description="Helical" evidence="7">
    <location>
        <begin position="310"/>
        <end position="328"/>
    </location>
</feature>
<feature type="domain" description="Multidrug resistance protein MdtA-like alpha-helical hairpin" evidence="8">
    <location>
        <begin position="85"/>
        <end position="152"/>
    </location>
</feature>
<dbReference type="Gene3D" id="2.40.50.100">
    <property type="match status" value="1"/>
</dbReference>
<protein>
    <submittedName>
        <fullName evidence="11">Efflux pump protein</fullName>
    </submittedName>
</protein>
<organism evidence="11 12">
    <name type="scientific">Citrobacter koseri</name>
    <name type="common">Citrobacter diversus</name>
    <dbReference type="NCBI Taxonomy" id="545"/>
    <lineage>
        <taxon>Bacteria</taxon>
        <taxon>Pseudomonadati</taxon>
        <taxon>Pseudomonadota</taxon>
        <taxon>Gammaproteobacteria</taxon>
        <taxon>Enterobacterales</taxon>
        <taxon>Enterobacteriaceae</taxon>
        <taxon>Citrobacter</taxon>
    </lineage>
</organism>
<evidence type="ECO:0000256" key="3">
    <source>
        <dbReference type="ARBA" id="ARBA00022692"/>
    </source>
</evidence>
<feature type="transmembrane region" description="Helical" evidence="7">
    <location>
        <begin position="436"/>
        <end position="457"/>
    </location>
</feature>
<keyword evidence="3 7" id="KW-0812">Transmembrane</keyword>
<dbReference type="PANTHER" id="PTHR30367:SF13">
    <property type="entry name" value="MULTIDRUG RESISTANCE EFFLUX PUMP"/>
    <property type="match status" value="1"/>
</dbReference>
<feature type="domain" description="p-hydroxybenzoic acid efflux pump subunit AaeA-like beta-barrel" evidence="10">
    <location>
        <begin position="187"/>
        <end position="277"/>
    </location>
</feature>
<reference evidence="11 12" key="1">
    <citation type="submission" date="2018-06" db="EMBL/GenBank/DDBJ databases">
        <authorList>
            <consortium name="Pathogen Informatics"/>
            <person name="Doyle S."/>
        </authorList>
    </citation>
    <scope>NUCLEOTIDE SEQUENCE [LARGE SCALE GENOMIC DNA]</scope>
    <source>
        <strain evidence="11 12">NCTC10786</strain>
    </source>
</reference>
<accession>A0A2X2WEB8</accession>
<dbReference type="Pfam" id="PF04632">
    <property type="entry name" value="FUSC"/>
    <property type="match status" value="1"/>
</dbReference>
<feature type="transmembrane region" description="Helical" evidence="7">
    <location>
        <begin position="406"/>
        <end position="424"/>
    </location>
</feature>
<sequence>MSLKTMKYFSTIVVAAIAVLAGWWLWNYYMQSPWTRDGKVRAEQVSITPQVSGSITKLNIKDNQFVNAGDLLFSIDKTPFHIAELNAQAELAKARSDLAKANNEANRRRHLSQNYISAEDMDTANLNVKAMQASVEAAEASLKQAQWQLAQTDVRAPVAGWVTNLSTRTGDYASTGQPLFALVDSHSFYVMGYFEETKLRHIREGAPAQITLYSGNVKLQGHVASIGRAIYDQSVESDSGLVPDIKPNVPWVRLAQRVPVRIEFDALPHDVTLVFGHNMQRGYRSALMKLPHLTWRDTPWFKATSGQWRYALRNTLAMCLALTFAYYINLDEPYWAMTSAAVVSFPTVGGVISKSLGRIAGSLLGATAALIIAGHTLNEPWLFLLSMAAWIGFCTWACAHFTNNVAYAFQLAGYTAAIIAFPMVNIIEVTQLWDIAQARVCEVVVGILCGGMMMMILPSTSDGTALLTALKNMHARLLEHASLLWQPETTDAIRSAHEGVIGQILTMNLLRIQAFWSHYRFRRQNALLNALLHQQLRLTSVISSLRRMLLNWPNPPEQTRDVIEQLLAALANPRTDSYTVARIIAPLHPKNRQDYRHVAFWQRLRYFCQLYLHNSHQLRLLENGAAVDEIKVTRSPGLARHTDNAEAIWSGLRTFTTLMVIGAWSIGSQWESGSGALTLAAISCVLLFRRRHAV</sequence>
<evidence type="ECO:0000256" key="7">
    <source>
        <dbReference type="SAM" id="Phobius"/>
    </source>
</evidence>
<dbReference type="GO" id="GO:0022857">
    <property type="term" value="F:transmembrane transporter activity"/>
    <property type="evidence" value="ECO:0007669"/>
    <property type="project" value="InterPro"/>
</dbReference>
<keyword evidence="4 7" id="KW-1133">Transmembrane helix</keyword>
<dbReference type="PANTHER" id="PTHR30367">
    <property type="entry name" value="P-HYDROXYBENZOIC ACID EFFLUX PUMP SUBUNIT AAEA-RELATED"/>
    <property type="match status" value="1"/>
</dbReference>
<evidence type="ECO:0000256" key="2">
    <source>
        <dbReference type="ARBA" id="ARBA00009477"/>
    </source>
</evidence>
<feature type="domain" description="Multidrug resistance protein MdtA-like barrel-sandwich hybrid" evidence="9">
    <location>
        <begin position="43"/>
        <end position="184"/>
    </location>
</feature>
<dbReference type="Pfam" id="PF25963">
    <property type="entry name" value="Beta-barrel_AAEA"/>
    <property type="match status" value="1"/>
</dbReference>
<dbReference type="Gene3D" id="1.10.287.470">
    <property type="entry name" value="Helix hairpin bin"/>
    <property type="match status" value="1"/>
</dbReference>
<evidence type="ECO:0000259" key="10">
    <source>
        <dbReference type="Pfam" id="PF25963"/>
    </source>
</evidence>
<dbReference type="Proteomes" id="UP000251584">
    <property type="component" value="Unassembled WGS sequence"/>
</dbReference>
<evidence type="ECO:0000256" key="6">
    <source>
        <dbReference type="SAM" id="Coils"/>
    </source>
</evidence>
<dbReference type="NCBIfam" id="TIGR01730">
    <property type="entry name" value="RND_mfp"/>
    <property type="match status" value="1"/>
</dbReference>
<comment type="similarity">
    <text evidence="2">Belongs to the membrane fusion protein (MFP) (TC 8.A.1) family.</text>
</comment>
<dbReference type="EMBL" id="UAVY01000008">
    <property type="protein sequence ID" value="SQB39586.1"/>
    <property type="molecule type" value="Genomic_DNA"/>
</dbReference>
<dbReference type="Gene3D" id="2.40.30.170">
    <property type="match status" value="1"/>
</dbReference>
<evidence type="ECO:0000259" key="8">
    <source>
        <dbReference type="Pfam" id="PF25876"/>
    </source>
</evidence>
<dbReference type="InterPro" id="IPR050393">
    <property type="entry name" value="MFP_Efflux_Pump"/>
</dbReference>
<feature type="transmembrane region" description="Helical" evidence="7">
    <location>
        <begin position="6"/>
        <end position="26"/>
    </location>
</feature>
<proteinExistence type="inferred from homology"/>
<gene>
    <name evidence="11" type="primary">aaeB_5</name>
    <name evidence="11" type="ORF">NCTC10786_04666</name>
</gene>
<evidence type="ECO:0000259" key="9">
    <source>
        <dbReference type="Pfam" id="PF25917"/>
    </source>
</evidence>
<dbReference type="InterPro" id="IPR058634">
    <property type="entry name" value="AaeA-lik-b-barrel"/>
</dbReference>
<evidence type="ECO:0000313" key="12">
    <source>
        <dbReference type="Proteomes" id="UP000251584"/>
    </source>
</evidence>
<feature type="transmembrane region" description="Helical" evidence="7">
    <location>
        <begin position="334"/>
        <end position="352"/>
    </location>
</feature>
<dbReference type="InterPro" id="IPR058625">
    <property type="entry name" value="MdtA-like_BSH"/>
</dbReference>
<keyword evidence="5 7" id="KW-0472">Membrane</keyword>
<dbReference type="InterPro" id="IPR006143">
    <property type="entry name" value="RND_pump_MFP"/>
</dbReference>
<dbReference type="GO" id="GO:0005886">
    <property type="term" value="C:plasma membrane"/>
    <property type="evidence" value="ECO:0007669"/>
    <property type="project" value="InterPro"/>
</dbReference>
<evidence type="ECO:0000256" key="1">
    <source>
        <dbReference type="ARBA" id="ARBA00004167"/>
    </source>
</evidence>
<dbReference type="AlphaFoldDB" id="A0A2X2WEB8"/>
<dbReference type="SUPFAM" id="SSF111369">
    <property type="entry name" value="HlyD-like secretion proteins"/>
    <property type="match status" value="1"/>
</dbReference>
<evidence type="ECO:0000256" key="5">
    <source>
        <dbReference type="ARBA" id="ARBA00023136"/>
    </source>
</evidence>
<keyword evidence="6" id="KW-0175">Coiled coil</keyword>
<dbReference type="InterPro" id="IPR006726">
    <property type="entry name" value="PHBA_efflux_AaeB/fusaric-R"/>
</dbReference>